<feature type="transmembrane region" description="Helical" evidence="1">
    <location>
        <begin position="12"/>
        <end position="34"/>
    </location>
</feature>
<reference evidence="2 3" key="1">
    <citation type="submission" date="2017-03" db="EMBL/GenBank/DDBJ databases">
        <title>Isolation of Levoglucosan Utilizing Bacteria.</title>
        <authorList>
            <person name="Arya A.S."/>
        </authorList>
    </citation>
    <scope>NUCLEOTIDE SEQUENCE [LARGE SCALE GENOMIC DNA]</scope>
    <source>
        <strain evidence="2 3">MEC069</strain>
    </source>
</reference>
<dbReference type="RefSeq" id="WP_134749700.1">
    <property type="nucleotide sequence ID" value="NZ_MYFO02000007.1"/>
</dbReference>
<dbReference type="EMBL" id="MYFO01000003">
    <property type="protein sequence ID" value="TFE90859.1"/>
    <property type="molecule type" value="Genomic_DNA"/>
</dbReference>
<comment type="caution">
    <text evidence="2">The sequence shown here is derived from an EMBL/GenBank/DDBJ whole genome shotgun (WGS) entry which is preliminary data.</text>
</comment>
<evidence type="ECO:0000313" key="2">
    <source>
        <dbReference type="EMBL" id="TFE90859.1"/>
    </source>
</evidence>
<dbReference type="AlphaFoldDB" id="A0A4Y8Q8N3"/>
<accession>A0A4Y8Q8N3</accession>
<evidence type="ECO:0000313" key="3">
    <source>
        <dbReference type="Proteomes" id="UP000298246"/>
    </source>
</evidence>
<feature type="transmembrane region" description="Helical" evidence="1">
    <location>
        <begin position="165"/>
        <end position="188"/>
    </location>
</feature>
<dbReference type="Proteomes" id="UP000298246">
    <property type="component" value="Unassembled WGS sequence"/>
</dbReference>
<name>A0A4Y8Q8N3_9BACL</name>
<keyword evidence="1" id="KW-0812">Transmembrane</keyword>
<feature type="transmembrane region" description="Helical" evidence="1">
    <location>
        <begin position="126"/>
        <end position="145"/>
    </location>
</feature>
<keyword evidence="1" id="KW-1133">Transmembrane helix</keyword>
<sequence length="272" mass="30779">MKLYLHQGYRKALQQPFVCIILFLYQLGWGTLLYKLVQSVVVPLMHRYPQHGEPRQAVQLFLAESQFQLFKTDLSHPYLWGLALLLLIRMLLTPALNAGVYYSLAHPELHAGYRFVKGIRSLTLPFLFYYALRLALTALPLIWLGPKAIRLLAHSLTYEAALRELLPWFIGLLVYGYALHLVFMYLQFAKARRTGALSTLLIFTLNGLPIILLAVILLAAGALLAGVAATATYIWAGLLALILYQLMPLLHTFLQVWSIAAQYQLWIAKNSG</sequence>
<protein>
    <submittedName>
        <fullName evidence="2">Uncharacterized protein</fullName>
    </submittedName>
</protein>
<feature type="transmembrane region" description="Helical" evidence="1">
    <location>
        <begin position="200"/>
        <end position="227"/>
    </location>
</feature>
<feature type="transmembrane region" description="Helical" evidence="1">
    <location>
        <begin position="233"/>
        <end position="254"/>
    </location>
</feature>
<proteinExistence type="predicted"/>
<gene>
    <name evidence="2" type="ORF">B5M42_03255</name>
</gene>
<evidence type="ECO:0000256" key="1">
    <source>
        <dbReference type="SAM" id="Phobius"/>
    </source>
</evidence>
<feature type="transmembrane region" description="Helical" evidence="1">
    <location>
        <begin position="78"/>
        <end position="105"/>
    </location>
</feature>
<organism evidence="2 3">
    <name type="scientific">Paenibacillus athensensis</name>
    <dbReference type="NCBI Taxonomy" id="1967502"/>
    <lineage>
        <taxon>Bacteria</taxon>
        <taxon>Bacillati</taxon>
        <taxon>Bacillota</taxon>
        <taxon>Bacilli</taxon>
        <taxon>Bacillales</taxon>
        <taxon>Paenibacillaceae</taxon>
        <taxon>Paenibacillus</taxon>
    </lineage>
</organism>
<keyword evidence="1" id="KW-0472">Membrane</keyword>
<keyword evidence="3" id="KW-1185">Reference proteome</keyword>
<dbReference type="OrthoDB" id="2677607at2"/>